<dbReference type="EMBL" id="CAFBMU010000008">
    <property type="protein sequence ID" value="CAB4923480.1"/>
    <property type="molecule type" value="Genomic_DNA"/>
</dbReference>
<dbReference type="AlphaFoldDB" id="A0A6J6R0E2"/>
<protein>
    <submittedName>
        <fullName evidence="1">Unannotated protein</fullName>
    </submittedName>
</protein>
<dbReference type="EMBL" id="CAFBRZ010000087">
    <property type="protein sequence ID" value="CAB5159747.1"/>
    <property type="molecule type" value="Genomic_DNA"/>
</dbReference>
<evidence type="ECO:0000313" key="2">
    <source>
        <dbReference type="EMBL" id="CAB4923480.1"/>
    </source>
</evidence>
<dbReference type="EMBL" id="CAEZYE010000054">
    <property type="protein sequence ID" value="CAB4715343.1"/>
    <property type="molecule type" value="Genomic_DNA"/>
</dbReference>
<reference evidence="1" key="1">
    <citation type="submission" date="2020-05" db="EMBL/GenBank/DDBJ databases">
        <authorList>
            <person name="Chiriac C."/>
            <person name="Salcher M."/>
            <person name="Ghai R."/>
            <person name="Kavagutti S V."/>
        </authorList>
    </citation>
    <scope>NUCLEOTIDE SEQUENCE</scope>
</reference>
<accession>A0A6J6R0E2</accession>
<sequence length="385" mass="39597">MKARSVWLVVVASMLLLATSQADFAFAALRSFSTNSTSQSISTGNWAVVAGADQNVTSADRAGSAYSTTFSSISSKPACTVVHWALYKSKTTSSFIGTLKKQVNVDYIDPNVMVGMPVSGSGIVAGNTIEAIDPILKTLTLTIGGNTGNNQDLTIGIPSGFDSGSSAFNATTSPYPVSPEGATWNNSSSGTADTVKIHDLDKFNKLKVGMLVQELVNGAIGTRIANSGTNVIKEKLTDGSQRIVLTNGGNSTLRYGELLFNNFCPGTSSGSNTGRAFFTIKNTGDLLVNSMSVTQTGTALSGGNSVTWSICGGLWNESTGACSASITSLLTTTSISGNQLLSLSLAPGAYVRVRAESSPAGGTATLNISISVSTSDLRAATSTTA</sequence>
<proteinExistence type="predicted"/>
<evidence type="ECO:0000313" key="3">
    <source>
        <dbReference type="EMBL" id="CAB5159747.1"/>
    </source>
</evidence>
<organism evidence="1">
    <name type="scientific">freshwater metagenome</name>
    <dbReference type="NCBI Taxonomy" id="449393"/>
    <lineage>
        <taxon>unclassified sequences</taxon>
        <taxon>metagenomes</taxon>
        <taxon>ecological metagenomes</taxon>
    </lineage>
</organism>
<gene>
    <name evidence="1" type="ORF">UFOPK2655_00986</name>
    <name evidence="2" type="ORF">UFOPK3667_00845</name>
    <name evidence="3" type="ORF">UFOPK4444_01210</name>
</gene>
<name>A0A6J6R0E2_9ZZZZ</name>
<evidence type="ECO:0000313" key="1">
    <source>
        <dbReference type="EMBL" id="CAB4715343.1"/>
    </source>
</evidence>